<organism evidence="2 3">
    <name type="scientific">Cannabis sativa</name>
    <name type="common">Hemp</name>
    <name type="synonym">Marijuana</name>
    <dbReference type="NCBI Taxonomy" id="3483"/>
    <lineage>
        <taxon>Eukaryota</taxon>
        <taxon>Viridiplantae</taxon>
        <taxon>Streptophyta</taxon>
        <taxon>Embryophyta</taxon>
        <taxon>Tracheophyta</taxon>
        <taxon>Spermatophyta</taxon>
        <taxon>Magnoliopsida</taxon>
        <taxon>eudicotyledons</taxon>
        <taxon>Gunneridae</taxon>
        <taxon>Pentapetalae</taxon>
        <taxon>rosids</taxon>
        <taxon>fabids</taxon>
        <taxon>Rosales</taxon>
        <taxon>Cannabaceae</taxon>
        <taxon>Cannabis</taxon>
    </lineage>
</organism>
<proteinExistence type="predicted"/>
<sequence length="113" mass="13260">MYVHIKSHLLEILGNAFARIPTNKKQNLIFLVLFLRLKPSLTCLQFKLNFFVKLIFLVQACKLVCFFFFMLYGAPLFSSFFVPFILSTSEHHYSIARMITITNIYFLCNHSIL</sequence>
<keyword evidence="1" id="KW-0472">Membrane</keyword>
<evidence type="ECO:0000313" key="3">
    <source>
        <dbReference type="Proteomes" id="UP000596661"/>
    </source>
</evidence>
<reference evidence="2" key="1">
    <citation type="submission" date="2018-11" db="EMBL/GenBank/DDBJ databases">
        <authorList>
            <person name="Grassa J C."/>
        </authorList>
    </citation>
    <scope>NUCLEOTIDE SEQUENCE [LARGE SCALE GENOMIC DNA]</scope>
</reference>
<dbReference type="EMBL" id="UZAU01000195">
    <property type="status" value="NOT_ANNOTATED_CDS"/>
    <property type="molecule type" value="Genomic_DNA"/>
</dbReference>
<name>A0A803R675_CANSA</name>
<keyword evidence="1" id="KW-0812">Transmembrane</keyword>
<reference evidence="2" key="2">
    <citation type="submission" date="2021-03" db="UniProtKB">
        <authorList>
            <consortium name="EnsemblPlants"/>
        </authorList>
    </citation>
    <scope>IDENTIFICATION</scope>
</reference>
<dbReference type="EnsemblPlants" id="novel_model_556_5bda875f.3.5bdae6e0">
    <property type="protein sequence ID" value="cds.novel_model_556_5bda875f.3.5bdae6e0"/>
    <property type="gene ID" value="novel_gene_393_5bda875f"/>
</dbReference>
<accession>A0A803R675</accession>
<dbReference type="AlphaFoldDB" id="A0A803R675"/>
<dbReference type="Gramene" id="novel_model_556_5bda875f.3.5bdae6e0">
    <property type="protein sequence ID" value="cds.novel_model_556_5bda875f.3.5bdae6e0"/>
    <property type="gene ID" value="novel_gene_393_5bda875f"/>
</dbReference>
<evidence type="ECO:0000256" key="1">
    <source>
        <dbReference type="SAM" id="Phobius"/>
    </source>
</evidence>
<protein>
    <submittedName>
        <fullName evidence="2">Uncharacterized protein</fullName>
    </submittedName>
</protein>
<evidence type="ECO:0000313" key="2">
    <source>
        <dbReference type="EnsemblPlants" id="cds.novel_model_556_5bda875f.3.5bdae6e0"/>
    </source>
</evidence>
<dbReference type="Proteomes" id="UP000596661">
    <property type="component" value="Chromosome 2"/>
</dbReference>
<keyword evidence="1" id="KW-1133">Transmembrane helix</keyword>
<feature type="transmembrane region" description="Helical" evidence="1">
    <location>
        <begin position="54"/>
        <end position="74"/>
    </location>
</feature>
<gene>
    <name evidence="2" type="primary">LOC115706612</name>
</gene>
<keyword evidence="3" id="KW-1185">Reference proteome</keyword>